<name>A0AAD9UU71_ACRCE</name>
<accession>A0AAD9UU71</accession>
<dbReference type="Gene3D" id="3.90.70.80">
    <property type="match status" value="1"/>
</dbReference>
<evidence type="ECO:0000313" key="2">
    <source>
        <dbReference type="EMBL" id="KAK2550098.1"/>
    </source>
</evidence>
<organism evidence="2 3">
    <name type="scientific">Acropora cervicornis</name>
    <name type="common">Staghorn coral</name>
    <dbReference type="NCBI Taxonomy" id="6130"/>
    <lineage>
        <taxon>Eukaryota</taxon>
        <taxon>Metazoa</taxon>
        <taxon>Cnidaria</taxon>
        <taxon>Anthozoa</taxon>
        <taxon>Hexacorallia</taxon>
        <taxon>Scleractinia</taxon>
        <taxon>Astrocoeniina</taxon>
        <taxon>Acroporidae</taxon>
        <taxon>Acropora</taxon>
    </lineage>
</organism>
<evidence type="ECO:0000256" key="1">
    <source>
        <dbReference type="SAM" id="Coils"/>
    </source>
</evidence>
<proteinExistence type="predicted"/>
<sequence length="130" mass="14567">MKWSSRRPVKSSKEIDCGRRQLLSLKRHVEELQQKYESKVAQASGCDLKGLTLMRGDSIGSALIPKEEVGEEIKALKATADGNCLFNSASILLVRDESASHMLRLLTAEELFLNPQYYANHLKLTESKMS</sequence>
<feature type="coiled-coil region" evidence="1">
    <location>
        <begin position="15"/>
        <end position="42"/>
    </location>
</feature>
<dbReference type="EMBL" id="JARQWQ010000115">
    <property type="protein sequence ID" value="KAK2550098.1"/>
    <property type="molecule type" value="Genomic_DNA"/>
</dbReference>
<dbReference type="Proteomes" id="UP001249851">
    <property type="component" value="Unassembled WGS sequence"/>
</dbReference>
<reference evidence="2" key="2">
    <citation type="journal article" date="2023" name="Science">
        <title>Genomic signatures of disease resistance in endangered staghorn corals.</title>
        <authorList>
            <person name="Vollmer S.V."/>
            <person name="Selwyn J.D."/>
            <person name="Despard B.A."/>
            <person name="Roesel C.L."/>
        </authorList>
    </citation>
    <scope>NUCLEOTIDE SEQUENCE</scope>
    <source>
        <strain evidence="2">K2</strain>
    </source>
</reference>
<comment type="caution">
    <text evidence="2">The sequence shown here is derived from an EMBL/GenBank/DDBJ whole genome shotgun (WGS) entry which is preliminary data.</text>
</comment>
<evidence type="ECO:0000313" key="3">
    <source>
        <dbReference type="Proteomes" id="UP001249851"/>
    </source>
</evidence>
<keyword evidence="3" id="KW-1185">Reference proteome</keyword>
<reference evidence="2" key="1">
    <citation type="journal article" date="2023" name="G3 (Bethesda)">
        <title>Whole genome assembly and annotation of the endangered Caribbean coral Acropora cervicornis.</title>
        <authorList>
            <person name="Selwyn J.D."/>
            <person name="Vollmer S.V."/>
        </authorList>
    </citation>
    <scope>NUCLEOTIDE SEQUENCE</scope>
    <source>
        <strain evidence="2">K2</strain>
    </source>
</reference>
<gene>
    <name evidence="2" type="ORF">P5673_029288</name>
</gene>
<protein>
    <recommendedName>
        <fullName evidence="4">OTU domain-containing protein</fullName>
    </recommendedName>
</protein>
<dbReference type="AlphaFoldDB" id="A0AAD9UU71"/>
<keyword evidence="1" id="KW-0175">Coiled coil</keyword>
<evidence type="ECO:0008006" key="4">
    <source>
        <dbReference type="Google" id="ProtNLM"/>
    </source>
</evidence>